<dbReference type="PANTHER" id="PTHR14958:SF12">
    <property type="entry name" value="BTB_POZ DOMAIN-CONTAINING PROTEIN KCTD5"/>
    <property type="match status" value="1"/>
</dbReference>
<protein>
    <submittedName>
        <fullName evidence="3">Potassium channel tetramerization domain containing 5</fullName>
    </submittedName>
</protein>
<organism evidence="3 4">
    <name type="scientific">Equus caballus</name>
    <name type="common">Horse</name>
    <dbReference type="NCBI Taxonomy" id="9796"/>
    <lineage>
        <taxon>Eukaryota</taxon>
        <taxon>Metazoa</taxon>
        <taxon>Chordata</taxon>
        <taxon>Craniata</taxon>
        <taxon>Vertebrata</taxon>
        <taxon>Euteleostomi</taxon>
        <taxon>Mammalia</taxon>
        <taxon>Eutheria</taxon>
        <taxon>Laurasiatheria</taxon>
        <taxon>Perissodactyla</taxon>
        <taxon>Equidae</taxon>
        <taxon>Equus</taxon>
    </lineage>
</organism>
<dbReference type="SUPFAM" id="SSF54695">
    <property type="entry name" value="POZ domain"/>
    <property type="match status" value="1"/>
</dbReference>
<dbReference type="PaxDb" id="9796-ENSECAP00000020909"/>
<dbReference type="GO" id="GO:0043161">
    <property type="term" value="P:proteasome-mediated ubiquitin-dependent protein catabolic process"/>
    <property type="evidence" value="ECO:0000318"/>
    <property type="project" value="GO_Central"/>
</dbReference>
<dbReference type="VGNC" id="VGNC:59261">
    <property type="gene designation" value="KCTD5"/>
</dbReference>
<dbReference type="InterPro" id="IPR000210">
    <property type="entry name" value="BTB/POZ_dom"/>
</dbReference>
<dbReference type="GO" id="GO:0097602">
    <property type="term" value="F:cullin family protein binding"/>
    <property type="evidence" value="ECO:0000318"/>
    <property type="project" value="GO_Central"/>
</dbReference>
<proteinExistence type="predicted"/>
<dbReference type="FunCoup" id="F6USY7">
    <property type="interactions" value="2270"/>
</dbReference>
<dbReference type="CDD" id="cd18390">
    <property type="entry name" value="BTB_POZ_KCTD5"/>
    <property type="match status" value="1"/>
</dbReference>
<dbReference type="FunFam" id="3.30.710.10:FF:000005">
    <property type="entry name" value="Potassium channel tetramerization domain-containing 17"/>
    <property type="match status" value="1"/>
</dbReference>
<dbReference type="Bgee" id="ENSECAG00000023359">
    <property type="expression patterns" value="Expressed in bone marrow and 23 other cell types or tissues"/>
</dbReference>
<evidence type="ECO:0000313" key="5">
    <source>
        <dbReference type="VGNC" id="VGNC:59261"/>
    </source>
</evidence>
<dbReference type="GO" id="GO:0031463">
    <property type="term" value="C:Cul3-RING ubiquitin ligase complex"/>
    <property type="evidence" value="ECO:0000318"/>
    <property type="project" value="GO_Central"/>
</dbReference>
<dbReference type="FunFam" id="3.30.70.2000:FF:000001">
    <property type="entry name" value="Potassium channel tetramerization domain-containing 17"/>
    <property type="match status" value="1"/>
</dbReference>
<sequence>MVETWIQGRVPGVRAPHAQGGGRRAPFEPVAGRRAVRPRRHSQTTPRRVPTGRGHGRPLFRTGTSASRVTPARGRDRARRTVLKAGRFRWRGAVAGLAGIMAENHCELVPPAPGGLGAGLGGGLCRRCSAGLGALAQRPGSVSKWVRLNVGGTYFLTTRQTLCRDPKSFLYRLCQADPDLDSDKDETGAYLIDRDPTYFGPVLNYLRHGKLVINKDLAEEGVLEEAEFYNITSLIKLVKDKIRERDSRTSQVPVKHVYRVLQCQEEELTQMVSTMSDGWKFEQLVSIGSSYNYGSEDQAEFLCVVSKELHNSPYGTTSEPSEKAKVGDHSGRGVPGLGGSSPGRFSLLAVEGACEGTLALCGVGIFLLRALSFLVVLTALPALQASCSSSRNSCLIHQKQSPGTQDA</sequence>
<reference evidence="3" key="3">
    <citation type="submission" date="2025-09" db="UniProtKB">
        <authorList>
            <consortium name="Ensembl"/>
        </authorList>
    </citation>
    <scope>IDENTIFICATION</scope>
    <source>
        <strain evidence="3">Thoroughbred</strain>
    </source>
</reference>
<evidence type="ECO:0000313" key="4">
    <source>
        <dbReference type="Proteomes" id="UP000002281"/>
    </source>
</evidence>
<dbReference type="InterPro" id="IPR011333">
    <property type="entry name" value="SKP1/BTB/POZ_sf"/>
</dbReference>
<dbReference type="InParanoid" id="F6USY7"/>
<dbReference type="Pfam" id="PF02214">
    <property type="entry name" value="BTB_2"/>
    <property type="match status" value="1"/>
</dbReference>
<dbReference type="InterPro" id="IPR003131">
    <property type="entry name" value="T1-type_BTB"/>
</dbReference>
<dbReference type="Proteomes" id="UP000002281">
    <property type="component" value="Chromosome 13"/>
</dbReference>
<evidence type="ECO:0000259" key="2">
    <source>
        <dbReference type="SMART" id="SM00225"/>
    </source>
</evidence>
<feature type="region of interest" description="Disordered" evidence="1">
    <location>
        <begin position="1"/>
        <end position="67"/>
    </location>
</feature>
<dbReference type="Gene3D" id="3.30.70.2000">
    <property type="match status" value="1"/>
</dbReference>
<dbReference type="GO" id="GO:0051260">
    <property type="term" value="P:protein homooligomerization"/>
    <property type="evidence" value="ECO:0007669"/>
    <property type="project" value="InterPro"/>
</dbReference>
<reference evidence="3 4" key="1">
    <citation type="journal article" date="2009" name="Science">
        <title>Genome sequence, comparative analysis, and population genetics of the domestic horse.</title>
        <authorList>
            <consortium name="Broad Institute Genome Sequencing Platform"/>
            <consortium name="Broad Institute Whole Genome Assembly Team"/>
            <person name="Wade C.M."/>
            <person name="Giulotto E."/>
            <person name="Sigurdsson S."/>
            <person name="Zoli M."/>
            <person name="Gnerre S."/>
            <person name="Imsland F."/>
            <person name="Lear T.L."/>
            <person name="Adelson D.L."/>
            <person name="Bailey E."/>
            <person name="Bellone R.R."/>
            <person name="Bloecker H."/>
            <person name="Distl O."/>
            <person name="Edgar R.C."/>
            <person name="Garber M."/>
            <person name="Leeb T."/>
            <person name="Mauceli E."/>
            <person name="MacLeod J.N."/>
            <person name="Penedo M.C.T."/>
            <person name="Raison J.M."/>
            <person name="Sharpe T."/>
            <person name="Vogel J."/>
            <person name="Andersson L."/>
            <person name="Antczak D.F."/>
            <person name="Biagi T."/>
            <person name="Binns M.M."/>
            <person name="Chowdhary B.P."/>
            <person name="Coleman S.J."/>
            <person name="Della Valle G."/>
            <person name="Fryc S."/>
            <person name="Guerin G."/>
            <person name="Hasegawa T."/>
            <person name="Hill E.W."/>
            <person name="Jurka J."/>
            <person name="Kiialainen A."/>
            <person name="Lindgren G."/>
            <person name="Liu J."/>
            <person name="Magnani E."/>
            <person name="Mickelson J.R."/>
            <person name="Murray J."/>
            <person name="Nergadze S.G."/>
            <person name="Onofrio R."/>
            <person name="Pedroni S."/>
            <person name="Piras M.F."/>
            <person name="Raudsepp T."/>
            <person name="Rocchi M."/>
            <person name="Roeed K.H."/>
            <person name="Ryder O.A."/>
            <person name="Searle S."/>
            <person name="Skow L."/>
            <person name="Swinburne J.E."/>
            <person name="Syvaenen A.C."/>
            <person name="Tozaki T."/>
            <person name="Valberg S.J."/>
            <person name="Vaudin M."/>
            <person name="White J.R."/>
            <person name="Zody M.C."/>
            <person name="Lander E.S."/>
            <person name="Lindblad-Toh K."/>
        </authorList>
    </citation>
    <scope>NUCLEOTIDE SEQUENCE [LARGE SCALE GENOMIC DNA]</scope>
    <source>
        <strain evidence="3 4">Thoroughbred</strain>
    </source>
</reference>
<dbReference type="Gene3D" id="3.30.710.10">
    <property type="entry name" value="Potassium Channel Kv1.1, Chain A"/>
    <property type="match status" value="1"/>
</dbReference>
<dbReference type="HOGENOM" id="CLU_070830_1_0_1"/>
<dbReference type="PANTHER" id="PTHR14958">
    <property type="entry name" value="POTASSIUM CHANNEL TETRAMERISATION DOMAIN CONTAINING PROTEIN"/>
    <property type="match status" value="1"/>
</dbReference>
<accession>F6USY7</accession>
<gene>
    <name evidence="3 5" type="primary">KCTD5</name>
</gene>
<dbReference type="ExpressionAtlas" id="F6USY7">
    <property type="expression patterns" value="baseline"/>
</dbReference>
<evidence type="ECO:0000313" key="3">
    <source>
        <dbReference type="Ensembl" id="ENSECAP00000020909.4"/>
    </source>
</evidence>
<keyword evidence="4" id="KW-1185">Reference proteome</keyword>
<dbReference type="Gene3D" id="6.10.140.750">
    <property type="match status" value="1"/>
</dbReference>
<dbReference type="GO" id="GO:0005737">
    <property type="term" value="C:cytoplasm"/>
    <property type="evidence" value="ECO:0000318"/>
    <property type="project" value="GO_Central"/>
</dbReference>
<dbReference type="AlphaFoldDB" id="F6USY7"/>
<dbReference type="Ensembl" id="ENSECAT00000025143.4">
    <property type="protein sequence ID" value="ENSECAP00000020909.4"/>
    <property type="gene ID" value="ENSECAG00000023359.4"/>
</dbReference>
<evidence type="ECO:0000256" key="1">
    <source>
        <dbReference type="SAM" id="MobiDB-lite"/>
    </source>
</evidence>
<dbReference type="GeneTree" id="ENSGT00940000160374"/>
<feature type="domain" description="BTB" evidence="2">
    <location>
        <begin position="144"/>
        <end position="246"/>
    </location>
</feature>
<dbReference type="SMART" id="SM00225">
    <property type="entry name" value="BTB"/>
    <property type="match status" value="1"/>
</dbReference>
<dbReference type="STRING" id="9796.ENSECAP00000020909"/>
<name>F6USY7_HORSE</name>
<reference evidence="3" key="2">
    <citation type="submission" date="2025-08" db="UniProtKB">
        <authorList>
            <consortium name="Ensembl"/>
        </authorList>
    </citation>
    <scope>IDENTIFICATION</scope>
    <source>
        <strain evidence="3">Thoroughbred</strain>
    </source>
</reference>